<feature type="transmembrane region" description="Helical" evidence="1">
    <location>
        <begin position="43"/>
        <end position="65"/>
    </location>
</feature>
<evidence type="ECO:0000313" key="2">
    <source>
        <dbReference type="EMBL" id="KKM79535.1"/>
    </source>
</evidence>
<proteinExistence type="predicted"/>
<dbReference type="InterPro" id="IPR010387">
    <property type="entry name" value="QueT"/>
</dbReference>
<sequence length="74" mass="7812">MASKAKSVFSVSSIARAGLIAALYVVLVFVFKEISFFAFQVRIAEVLTVLAYLDPAAVIGLYIGAMLSNVIGGL</sequence>
<gene>
    <name evidence="2" type="ORF">LCGC14_1348990</name>
</gene>
<feature type="transmembrane region" description="Helical" evidence="1">
    <location>
        <begin position="13"/>
        <end position="31"/>
    </location>
</feature>
<keyword evidence="1" id="KW-1133">Transmembrane helix</keyword>
<feature type="non-terminal residue" evidence="2">
    <location>
        <position position="74"/>
    </location>
</feature>
<reference evidence="2" key="1">
    <citation type="journal article" date="2015" name="Nature">
        <title>Complex archaea that bridge the gap between prokaryotes and eukaryotes.</title>
        <authorList>
            <person name="Spang A."/>
            <person name="Saw J.H."/>
            <person name="Jorgensen S.L."/>
            <person name="Zaremba-Niedzwiedzka K."/>
            <person name="Martijn J."/>
            <person name="Lind A.E."/>
            <person name="van Eijk R."/>
            <person name="Schleper C."/>
            <person name="Guy L."/>
            <person name="Ettema T.J."/>
        </authorList>
    </citation>
    <scope>NUCLEOTIDE SEQUENCE</scope>
</reference>
<keyword evidence="1" id="KW-0812">Transmembrane</keyword>
<dbReference type="AlphaFoldDB" id="A0A0F9MSA3"/>
<comment type="caution">
    <text evidence="2">The sequence shown here is derived from an EMBL/GenBank/DDBJ whole genome shotgun (WGS) entry which is preliminary data.</text>
</comment>
<evidence type="ECO:0008006" key="3">
    <source>
        <dbReference type="Google" id="ProtNLM"/>
    </source>
</evidence>
<dbReference type="Pfam" id="PF06177">
    <property type="entry name" value="QueT"/>
    <property type="match status" value="1"/>
</dbReference>
<accession>A0A0F9MSA3</accession>
<organism evidence="2">
    <name type="scientific">marine sediment metagenome</name>
    <dbReference type="NCBI Taxonomy" id="412755"/>
    <lineage>
        <taxon>unclassified sequences</taxon>
        <taxon>metagenomes</taxon>
        <taxon>ecological metagenomes</taxon>
    </lineage>
</organism>
<keyword evidence="1" id="KW-0472">Membrane</keyword>
<protein>
    <recommendedName>
        <fullName evidence="3">QueT transporter family protein</fullName>
    </recommendedName>
</protein>
<dbReference type="PANTHER" id="PTHR40044:SF1">
    <property type="entry name" value="INTEGRAL MEMBRANE PROTEIN"/>
    <property type="match status" value="1"/>
</dbReference>
<dbReference type="PANTHER" id="PTHR40044">
    <property type="entry name" value="INTEGRAL MEMBRANE PROTEIN-RELATED"/>
    <property type="match status" value="1"/>
</dbReference>
<dbReference type="EMBL" id="LAZR01008320">
    <property type="protein sequence ID" value="KKM79535.1"/>
    <property type="molecule type" value="Genomic_DNA"/>
</dbReference>
<evidence type="ECO:0000256" key="1">
    <source>
        <dbReference type="SAM" id="Phobius"/>
    </source>
</evidence>
<name>A0A0F9MSA3_9ZZZZ</name>